<reference evidence="1 2" key="1">
    <citation type="journal article" date="2011" name="Mol. Biol. Evol.">
        <title>Comparative genomic analysis of fruiting body formation in Myxococcales.</title>
        <authorList>
            <person name="Huntley S."/>
            <person name="Hamann N."/>
            <person name="Wegener-Feldbrugge S."/>
            <person name="Treuner-Lange A."/>
            <person name="Kube M."/>
            <person name="Reinhardt R."/>
            <person name="Klages S."/>
            <person name="Muller R."/>
            <person name="Ronning C.M."/>
            <person name="Nierman W.C."/>
            <person name="Sogaard-Andersen L."/>
        </authorList>
    </citation>
    <scope>NUCLEOTIDE SEQUENCE [LARGE SCALE GENOMIC DNA]</scope>
    <source>
        <strain evidence="1 2">DW4/3-1</strain>
    </source>
</reference>
<organism evidence="1 2">
    <name type="scientific">Stigmatella aurantiaca (strain DW4/3-1)</name>
    <dbReference type="NCBI Taxonomy" id="378806"/>
    <lineage>
        <taxon>Bacteria</taxon>
        <taxon>Pseudomonadati</taxon>
        <taxon>Myxococcota</taxon>
        <taxon>Myxococcia</taxon>
        <taxon>Myxococcales</taxon>
        <taxon>Cystobacterineae</taxon>
        <taxon>Archangiaceae</taxon>
        <taxon>Stigmatella</taxon>
    </lineage>
</organism>
<evidence type="ECO:0000313" key="1">
    <source>
        <dbReference type="EMBL" id="ADO69931.1"/>
    </source>
</evidence>
<proteinExistence type="predicted"/>
<dbReference type="Proteomes" id="UP000001351">
    <property type="component" value="Chromosome"/>
</dbReference>
<name>E3FZR6_STIAD</name>
<dbReference type="AlphaFoldDB" id="E3FZR6"/>
<dbReference type="KEGG" id="sur:STAUR_2127"/>
<evidence type="ECO:0000313" key="2">
    <source>
        <dbReference type="Proteomes" id="UP000001351"/>
    </source>
</evidence>
<keyword evidence="2" id="KW-1185">Reference proteome</keyword>
<protein>
    <submittedName>
        <fullName evidence="1">Uncharacterized protein</fullName>
    </submittedName>
</protein>
<dbReference type="EMBL" id="CP002271">
    <property type="protein sequence ID" value="ADO69931.1"/>
    <property type="molecule type" value="Genomic_DNA"/>
</dbReference>
<dbReference type="HOGENOM" id="CLU_1585477_0_0_7"/>
<accession>E3FZR6</accession>
<dbReference type="STRING" id="378806.STAUR_2127"/>
<sequence length="168" mass="19161">MLNKSVAPRTARSPQRFLARLDLARLVLDLARPVVLRLREAVLPRAVRVLVFLRDVFPAAARRGALLVSPALRRALLTVRAAISLAREPFPDFSADFLMCSYWRLALEPFTPRGGMSSPISWDYSRKARWFFSPGLSARWAHRLVWSRPRDDRRGTEPSAIARARQVE</sequence>
<gene>
    <name evidence="1" type="ordered locus">STAUR_2127</name>
</gene>